<reference evidence="2 3" key="1">
    <citation type="submission" date="2021-06" db="EMBL/GenBank/DDBJ databases">
        <title>Caerostris extrusa draft genome.</title>
        <authorList>
            <person name="Kono N."/>
            <person name="Arakawa K."/>
        </authorList>
    </citation>
    <scope>NUCLEOTIDE SEQUENCE [LARGE SCALE GENOMIC DNA]</scope>
</reference>
<evidence type="ECO:0000313" key="3">
    <source>
        <dbReference type="Proteomes" id="UP001054945"/>
    </source>
</evidence>
<name>A0AAV4XDB4_CAEEX</name>
<dbReference type="AlphaFoldDB" id="A0AAV4XDB4"/>
<accession>A0AAV4XDB4</accession>
<dbReference type="Proteomes" id="UP001054945">
    <property type="component" value="Unassembled WGS sequence"/>
</dbReference>
<evidence type="ECO:0000313" key="2">
    <source>
        <dbReference type="EMBL" id="GIY92906.1"/>
    </source>
</evidence>
<keyword evidence="3" id="KW-1185">Reference proteome</keyword>
<proteinExistence type="predicted"/>
<feature type="region of interest" description="Disordered" evidence="1">
    <location>
        <begin position="22"/>
        <end position="42"/>
    </location>
</feature>
<dbReference type="EMBL" id="BPLR01000208">
    <property type="protein sequence ID" value="GIY92906.1"/>
    <property type="molecule type" value="Genomic_DNA"/>
</dbReference>
<evidence type="ECO:0000256" key="1">
    <source>
        <dbReference type="SAM" id="MobiDB-lite"/>
    </source>
</evidence>
<sequence length="96" mass="10766">MFPTHVFIFTCEKCAKRLLWSQEEEEEKTHSRGSTSAGERSIVQTILTGQDRIPQEREVHVAHPSPSLPFALPRQMVPTYASPSSSSPPRAFVIVC</sequence>
<gene>
    <name evidence="2" type="ORF">CEXT_506071</name>
</gene>
<organism evidence="2 3">
    <name type="scientific">Caerostris extrusa</name>
    <name type="common">Bark spider</name>
    <name type="synonym">Caerostris bankana</name>
    <dbReference type="NCBI Taxonomy" id="172846"/>
    <lineage>
        <taxon>Eukaryota</taxon>
        <taxon>Metazoa</taxon>
        <taxon>Ecdysozoa</taxon>
        <taxon>Arthropoda</taxon>
        <taxon>Chelicerata</taxon>
        <taxon>Arachnida</taxon>
        <taxon>Araneae</taxon>
        <taxon>Araneomorphae</taxon>
        <taxon>Entelegynae</taxon>
        <taxon>Araneoidea</taxon>
        <taxon>Araneidae</taxon>
        <taxon>Caerostris</taxon>
    </lineage>
</organism>
<comment type="caution">
    <text evidence="2">The sequence shown here is derived from an EMBL/GenBank/DDBJ whole genome shotgun (WGS) entry which is preliminary data.</text>
</comment>
<protein>
    <submittedName>
        <fullName evidence="2">Uncharacterized protein</fullName>
    </submittedName>
</protein>
<feature type="compositionally biased region" description="Polar residues" evidence="1">
    <location>
        <begin position="32"/>
        <end position="42"/>
    </location>
</feature>